<organism evidence="3 4">
    <name type="scientific">Pseudomonas fluorescens</name>
    <dbReference type="NCBI Taxonomy" id="294"/>
    <lineage>
        <taxon>Bacteria</taxon>
        <taxon>Pseudomonadati</taxon>
        <taxon>Pseudomonadota</taxon>
        <taxon>Gammaproteobacteria</taxon>
        <taxon>Pseudomonadales</taxon>
        <taxon>Pseudomonadaceae</taxon>
        <taxon>Pseudomonas</taxon>
    </lineage>
</organism>
<dbReference type="RefSeq" id="WP_214916708.1">
    <property type="nucleotide sequence ID" value="NZ_JAGGNX010000015.1"/>
</dbReference>
<dbReference type="EMBL" id="JAGGOB010000027">
    <property type="protein sequence ID" value="MBT2329782.1"/>
    <property type="molecule type" value="Genomic_DNA"/>
</dbReference>
<evidence type="ECO:0000313" key="4">
    <source>
        <dbReference type="Proteomes" id="UP000692896"/>
    </source>
</evidence>
<sequence length="285" mass="31616">MWRGDLCGSKACLDPADPKVIFGLEPTNAIAYLTAKDYTITWHWQDILDQAHDHAFTVAKAMRLDLLSDIRAALETALQQGQTLQQFTANLKPVLQAQGWWGQRVIVDSQGSAETVQLGSPRRLKTIYQTNLQSAYMAGRKAGMEQTTETHPYWMYIAILDGKTRSSHRAMHGQVFRHDDPIWSTIFPPNGFNCRCRVIALSEAAVKRRGLIVISSQGRTFTETVETGTDKRTGEIRTATVGGIRITNAQGHTITFRTDPGFNHAPGTGLAEARKRKQANPLPTG</sequence>
<evidence type="ECO:0000313" key="3">
    <source>
        <dbReference type="EMBL" id="MBT2329782.1"/>
    </source>
</evidence>
<dbReference type="Proteomes" id="UP000692896">
    <property type="component" value="Unassembled WGS sequence"/>
</dbReference>
<evidence type="ECO:0000259" key="2">
    <source>
        <dbReference type="Pfam" id="PF04233"/>
    </source>
</evidence>
<comment type="caution">
    <text evidence="3">The sequence shown here is derived from an EMBL/GenBank/DDBJ whole genome shotgun (WGS) entry which is preliminary data.</text>
</comment>
<gene>
    <name evidence="3" type="ORF">J7E47_13720</name>
</gene>
<accession>A0A944DJ23</accession>
<feature type="region of interest" description="Disordered" evidence="1">
    <location>
        <begin position="258"/>
        <end position="285"/>
    </location>
</feature>
<name>A0A944DJ23_PSEFL</name>
<proteinExistence type="predicted"/>
<dbReference type="Pfam" id="PF04233">
    <property type="entry name" value="Phage_Mu_F"/>
    <property type="match status" value="1"/>
</dbReference>
<dbReference type="InterPro" id="IPR006528">
    <property type="entry name" value="Phage_head_morphogenesis_dom"/>
</dbReference>
<dbReference type="AlphaFoldDB" id="A0A944DJ23"/>
<protein>
    <submittedName>
        <fullName evidence="3">Minor capsid protein</fullName>
    </submittedName>
</protein>
<dbReference type="NCBIfam" id="TIGR01641">
    <property type="entry name" value="phageSPP1_gp7"/>
    <property type="match status" value="1"/>
</dbReference>
<reference evidence="3" key="1">
    <citation type="submission" date="2021-03" db="EMBL/GenBank/DDBJ databases">
        <title>Genomic analysis provides insights into the functional capacity of soil bacteria communities inhabiting an altitudinal gradient in the Atacama Desert.</title>
        <authorList>
            <person name="Gonzalez M."/>
            <person name="Maldonado J."/>
            <person name="Maza F."/>
            <person name="Hodar C."/>
            <person name="Cortes M."/>
            <person name="Palma R."/>
            <person name="Andreani C."/>
            <person name="Gaete A."/>
            <person name="Vasquez-Dean J."/>
            <person name="Acuna V."/>
            <person name="Aguado M."/>
            <person name="Mandakovic D."/>
            <person name="Latorre M."/>
            <person name="Orellana A."/>
            <person name="Gutierrez R."/>
            <person name="Montecino M."/>
            <person name="Allende M."/>
            <person name="Maass A."/>
            <person name="Cambiazo V."/>
        </authorList>
    </citation>
    <scope>NUCLEOTIDE SEQUENCE</scope>
    <source>
        <strain evidence="3">ISL-25</strain>
    </source>
</reference>
<feature type="domain" description="Phage head morphogenesis" evidence="2">
    <location>
        <begin position="69"/>
        <end position="199"/>
    </location>
</feature>
<evidence type="ECO:0000256" key="1">
    <source>
        <dbReference type="SAM" id="MobiDB-lite"/>
    </source>
</evidence>